<evidence type="ECO:0000313" key="5">
    <source>
        <dbReference type="Proteomes" id="UP001412067"/>
    </source>
</evidence>
<dbReference type="Gene3D" id="1.25.40.10">
    <property type="entry name" value="Tetratricopeptide repeat domain"/>
    <property type="match status" value="3"/>
</dbReference>
<proteinExistence type="predicted"/>
<dbReference type="NCBIfam" id="TIGR00756">
    <property type="entry name" value="PPR"/>
    <property type="match status" value="2"/>
</dbReference>
<protein>
    <submittedName>
        <fullName evidence="4">Pentatricopeptide repeat-containing protein</fullName>
    </submittedName>
</protein>
<dbReference type="Pfam" id="PF14432">
    <property type="entry name" value="DYW_deaminase"/>
    <property type="match status" value="1"/>
</dbReference>
<accession>A0ABR2MLC5</accession>
<comment type="caution">
    <text evidence="4">The sequence shown here is derived from an EMBL/GenBank/DDBJ whole genome shotgun (WGS) entry which is preliminary data.</text>
</comment>
<dbReference type="PANTHER" id="PTHR47926:SF452">
    <property type="entry name" value="PENTATRICOPEPTIDE REPEAT-CONTAINING PROTEIN"/>
    <property type="match status" value="1"/>
</dbReference>
<dbReference type="Proteomes" id="UP001412067">
    <property type="component" value="Unassembled WGS sequence"/>
</dbReference>
<dbReference type="PANTHER" id="PTHR47926">
    <property type="entry name" value="PENTATRICOPEPTIDE REPEAT-CONTAINING PROTEIN"/>
    <property type="match status" value="1"/>
</dbReference>
<feature type="repeat" description="PPR" evidence="2">
    <location>
        <begin position="227"/>
        <end position="261"/>
    </location>
</feature>
<dbReference type="InterPro" id="IPR046848">
    <property type="entry name" value="E_motif"/>
</dbReference>
<feature type="domain" description="DYW" evidence="3">
    <location>
        <begin position="496"/>
        <end position="547"/>
    </location>
</feature>
<reference evidence="4 5" key="1">
    <citation type="journal article" date="2022" name="Nat. Plants">
        <title>Genomes of leafy and leafless Platanthera orchids illuminate the evolution of mycoheterotrophy.</title>
        <authorList>
            <person name="Li M.H."/>
            <person name="Liu K.W."/>
            <person name="Li Z."/>
            <person name="Lu H.C."/>
            <person name="Ye Q.L."/>
            <person name="Zhang D."/>
            <person name="Wang J.Y."/>
            <person name="Li Y.F."/>
            <person name="Zhong Z.M."/>
            <person name="Liu X."/>
            <person name="Yu X."/>
            <person name="Liu D.K."/>
            <person name="Tu X.D."/>
            <person name="Liu B."/>
            <person name="Hao Y."/>
            <person name="Liao X.Y."/>
            <person name="Jiang Y.T."/>
            <person name="Sun W.H."/>
            <person name="Chen J."/>
            <person name="Chen Y.Q."/>
            <person name="Ai Y."/>
            <person name="Zhai J.W."/>
            <person name="Wu S.S."/>
            <person name="Zhou Z."/>
            <person name="Hsiao Y.Y."/>
            <person name="Wu W.L."/>
            <person name="Chen Y.Y."/>
            <person name="Lin Y.F."/>
            <person name="Hsu J.L."/>
            <person name="Li C.Y."/>
            <person name="Wang Z.W."/>
            <person name="Zhao X."/>
            <person name="Zhong W.Y."/>
            <person name="Ma X.K."/>
            <person name="Ma L."/>
            <person name="Huang J."/>
            <person name="Chen G.Z."/>
            <person name="Huang M.Z."/>
            <person name="Huang L."/>
            <person name="Peng D.H."/>
            <person name="Luo Y.B."/>
            <person name="Zou S.Q."/>
            <person name="Chen S.P."/>
            <person name="Lan S."/>
            <person name="Tsai W.C."/>
            <person name="Van de Peer Y."/>
            <person name="Liu Z.J."/>
        </authorList>
    </citation>
    <scope>NUCLEOTIDE SEQUENCE [LARGE SCALE GENOMIC DNA]</scope>
    <source>
        <strain evidence="4">Lor288</strain>
    </source>
</reference>
<dbReference type="PROSITE" id="PS51375">
    <property type="entry name" value="PPR"/>
    <property type="match status" value="4"/>
</dbReference>
<dbReference type="Pfam" id="PF20431">
    <property type="entry name" value="E_motif"/>
    <property type="match status" value="1"/>
</dbReference>
<evidence type="ECO:0000256" key="2">
    <source>
        <dbReference type="PROSITE-ProRule" id="PRU00708"/>
    </source>
</evidence>
<evidence type="ECO:0000259" key="3">
    <source>
        <dbReference type="Pfam" id="PF14432"/>
    </source>
</evidence>
<evidence type="ECO:0000256" key="1">
    <source>
        <dbReference type="ARBA" id="ARBA00022737"/>
    </source>
</evidence>
<dbReference type="EMBL" id="JBBWWR010000006">
    <property type="protein sequence ID" value="KAK8964978.1"/>
    <property type="molecule type" value="Genomic_DNA"/>
</dbReference>
<keyword evidence="5" id="KW-1185">Reference proteome</keyword>
<feature type="repeat" description="PPR" evidence="2">
    <location>
        <begin position="154"/>
        <end position="188"/>
    </location>
</feature>
<organism evidence="4 5">
    <name type="scientific">Platanthera guangdongensis</name>
    <dbReference type="NCBI Taxonomy" id="2320717"/>
    <lineage>
        <taxon>Eukaryota</taxon>
        <taxon>Viridiplantae</taxon>
        <taxon>Streptophyta</taxon>
        <taxon>Embryophyta</taxon>
        <taxon>Tracheophyta</taxon>
        <taxon>Spermatophyta</taxon>
        <taxon>Magnoliopsida</taxon>
        <taxon>Liliopsida</taxon>
        <taxon>Asparagales</taxon>
        <taxon>Orchidaceae</taxon>
        <taxon>Orchidoideae</taxon>
        <taxon>Orchideae</taxon>
        <taxon>Orchidinae</taxon>
        <taxon>Platanthera</taxon>
    </lineage>
</organism>
<keyword evidence="1" id="KW-0677">Repeat</keyword>
<sequence>MYSKLRRLESAEMVFLQMPARAVVSWNTMIDGYVSNGEGSKSLSCFRSMVEVDSGVKPDVVGVMSAIEAGSMEILPKKSGREIHCYIIRQQFESEIKVMTTLLDMYCNCGEMENAERKGLLPHSVLQTAFASMYAKRGQLRSAKLLFDMMFEKSLVSWNVMIAAYVQNDKSMEAMSLFQLLLMEGEPLLKPDVFTISSIIPAYSELASLRQDKPIHGYVFKPGYHHNTLTLNSIMYMYAKCGDLKASTTVFDKMPLRGDDLVTWNTIILAHALHGFGKTALEKFSDMKREARFQPNESTFFSVLSACSVSGLMNEAWMYFEMMQSGHNLHPQIEHYGCIVDLLGRAGEPEKAMEFIERMPVTPTSRIWGSLITAGRNNGRIEVEEFAAERILQLDHDNTGCYVILYAMYADAGRWDEAGRVISAMKANGLHRTKGRSFVELDHQNCNCSFEEGERLHDEINTIELVSDILSAQIGEGDGFIDKLRDSGTKESIRANRHSVRLAVCFGLISSAVGKPILVKKNVRICRDCHGAMKKILGFTGREIVSSETRTSTIISKTDSAAAVITGELSMF</sequence>
<dbReference type="InterPro" id="IPR011990">
    <property type="entry name" value="TPR-like_helical_dom_sf"/>
</dbReference>
<dbReference type="Pfam" id="PF01535">
    <property type="entry name" value="PPR"/>
    <property type="match status" value="8"/>
</dbReference>
<dbReference type="InterPro" id="IPR002885">
    <property type="entry name" value="PPR_rpt"/>
</dbReference>
<dbReference type="InterPro" id="IPR046960">
    <property type="entry name" value="PPR_At4g14850-like_plant"/>
</dbReference>
<feature type="repeat" description="PPR" evidence="2">
    <location>
        <begin position="22"/>
        <end position="56"/>
    </location>
</feature>
<feature type="repeat" description="PPR" evidence="2">
    <location>
        <begin position="398"/>
        <end position="432"/>
    </location>
</feature>
<name>A0ABR2MLC5_9ASPA</name>
<gene>
    <name evidence="4" type="primary">PCMP-H27</name>
    <name evidence="4" type="ORF">KSP40_PGU018488</name>
</gene>
<evidence type="ECO:0000313" key="4">
    <source>
        <dbReference type="EMBL" id="KAK8964978.1"/>
    </source>
</evidence>
<dbReference type="InterPro" id="IPR032867">
    <property type="entry name" value="DYW_dom"/>
</dbReference>